<dbReference type="NCBIfam" id="TIGR00654">
    <property type="entry name" value="PhzF_family"/>
    <property type="match status" value="1"/>
</dbReference>
<gene>
    <name evidence="2" type="ORF">FHL15_002523</name>
</gene>
<organism evidence="2 3">
    <name type="scientific">Xylaria flabelliformis</name>
    <dbReference type="NCBI Taxonomy" id="2512241"/>
    <lineage>
        <taxon>Eukaryota</taxon>
        <taxon>Fungi</taxon>
        <taxon>Dikarya</taxon>
        <taxon>Ascomycota</taxon>
        <taxon>Pezizomycotina</taxon>
        <taxon>Sordariomycetes</taxon>
        <taxon>Xylariomycetidae</taxon>
        <taxon>Xylariales</taxon>
        <taxon>Xylariaceae</taxon>
        <taxon>Xylaria</taxon>
    </lineage>
</organism>
<dbReference type="Proteomes" id="UP000319160">
    <property type="component" value="Unassembled WGS sequence"/>
</dbReference>
<protein>
    <recommendedName>
        <fullName evidence="4">Phenazine biosynthesis protein</fullName>
    </recommendedName>
</protein>
<evidence type="ECO:0000313" key="3">
    <source>
        <dbReference type="Proteomes" id="UP000319160"/>
    </source>
</evidence>
<dbReference type="PIRSF" id="PIRSF016184">
    <property type="entry name" value="PhzC_PhzF"/>
    <property type="match status" value="1"/>
</dbReference>
<keyword evidence="3" id="KW-1185">Reference proteome</keyword>
<dbReference type="AlphaFoldDB" id="A0A553I8V6"/>
<name>A0A553I8V6_9PEZI</name>
<dbReference type="PANTHER" id="PTHR13774">
    <property type="entry name" value="PHENAZINE BIOSYNTHESIS PROTEIN"/>
    <property type="match status" value="1"/>
</dbReference>
<dbReference type="PANTHER" id="PTHR13774:SF32">
    <property type="entry name" value="ANTISENSE-ENHANCING SEQUENCE 1"/>
    <property type="match status" value="1"/>
</dbReference>
<feature type="active site" evidence="1">
    <location>
        <position position="50"/>
    </location>
</feature>
<evidence type="ECO:0008006" key="4">
    <source>
        <dbReference type="Google" id="ProtNLM"/>
    </source>
</evidence>
<proteinExistence type="predicted"/>
<accession>A0A553I8V6</accession>
<dbReference type="GO" id="GO:0016853">
    <property type="term" value="F:isomerase activity"/>
    <property type="evidence" value="ECO:0007669"/>
    <property type="project" value="TreeGrafter"/>
</dbReference>
<dbReference type="GO" id="GO:0005737">
    <property type="term" value="C:cytoplasm"/>
    <property type="evidence" value="ECO:0007669"/>
    <property type="project" value="TreeGrafter"/>
</dbReference>
<dbReference type="Gene3D" id="3.10.310.10">
    <property type="entry name" value="Diaminopimelate Epimerase, Chain A, domain 1"/>
    <property type="match status" value="2"/>
</dbReference>
<sequence length="313" mass="34068">MDLPFTTLDVFTTKQLEGNPLAVVRVPASLRDRLTQPMKQKIAQEFNLSETVFLHDDTSKSGPETREVDIFTIQSELPFAGHPTIGTAVFVRHHLDGGEGVRTLAIKAGPIGIEPSSTPRGIRARIPHNVHLHANTLRHVLSPSADGLHPNLAIREAELDAPVFSIVKGMTMVLVPLPSLDLLGEVRPLRLDFDALSPPLLDEGWREGLVMRYYYVDVKDAEAQDGVRCLRTRMVELGFEDPATGSAASGLCAYLTLEQAKKGARFQVTQGVEMGRKSVISVETMVGEGGKLSEVYLGGTAVVVMQGTLRVDV</sequence>
<dbReference type="SUPFAM" id="SSF54506">
    <property type="entry name" value="Diaminopimelate epimerase-like"/>
    <property type="match status" value="1"/>
</dbReference>
<evidence type="ECO:0000256" key="1">
    <source>
        <dbReference type="PIRSR" id="PIRSR016184-1"/>
    </source>
</evidence>
<dbReference type="EMBL" id="VFLP01000010">
    <property type="protein sequence ID" value="TRX96621.1"/>
    <property type="molecule type" value="Genomic_DNA"/>
</dbReference>
<dbReference type="OrthoDB" id="75169at2759"/>
<comment type="caution">
    <text evidence="2">The sequence shown here is derived from an EMBL/GenBank/DDBJ whole genome shotgun (WGS) entry which is preliminary data.</text>
</comment>
<reference evidence="3" key="1">
    <citation type="submission" date="2019-06" db="EMBL/GenBank/DDBJ databases">
        <title>Draft genome sequence of the griseofulvin-producing fungus Xylaria cubensis strain G536.</title>
        <authorList>
            <person name="Mead M.E."/>
            <person name="Raja H.A."/>
            <person name="Steenwyk J.L."/>
            <person name="Knowles S.L."/>
            <person name="Oberlies N.H."/>
            <person name="Rokas A."/>
        </authorList>
    </citation>
    <scope>NUCLEOTIDE SEQUENCE [LARGE SCALE GENOMIC DNA]</scope>
    <source>
        <strain evidence="3">G536</strain>
    </source>
</reference>
<dbReference type="Pfam" id="PF02567">
    <property type="entry name" value="PhzC-PhzF"/>
    <property type="match status" value="1"/>
</dbReference>
<dbReference type="STRING" id="2512241.A0A553I8V6"/>
<dbReference type="InterPro" id="IPR003719">
    <property type="entry name" value="Phenazine_PhzF-like"/>
</dbReference>
<evidence type="ECO:0000313" key="2">
    <source>
        <dbReference type="EMBL" id="TRX96621.1"/>
    </source>
</evidence>